<comment type="similarity">
    <text evidence="3 11">Belongs to the NadD family.</text>
</comment>
<comment type="catalytic activity">
    <reaction evidence="10 11">
        <text>nicotinate beta-D-ribonucleotide + ATP + H(+) = deamido-NAD(+) + diphosphate</text>
        <dbReference type="Rhea" id="RHEA:22860"/>
        <dbReference type="ChEBI" id="CHEBI:15378"/>
        <dbReference type="ChEBI" id="CHEBI:30616"/>
        <dbReference type="ChEBI" id="CHEBI:33019"/>
        <dbReference type="ChEBI" id="CHEBI:57502"/>
        <dbReference type="ChEBI" id="CHEBI:58437"/>
        <dbReference type="EC" id="2.7.7.18"/>
    </reaction>
</comment>
<evidence type="ECO:0000256" key="8">
    <source>
        <dbReference type="ARBA" id="ARBA00022840"/>
    </source>
</evidence>
<comment type="pathway">
    <text evidence="2 11">Cofactor biosynthesis; NAD(+) biosynthesis; deamido-NAD(+) from nicotinate D-ribonucleotide: step 1/1.</text>
</comment>
<dbReference type="Proteomes" id="UP001239909">
    <property type="component" value="Unassembled WGS sequence"/>
</dbReference>
<gene>
    <name evidence="11" type="primary">nadD</name>
    <name evidence="13" type="ORF">LNKW23_24500</name>
</gene>
<organism evidence="13 14">
    <name type="scientific">Paralimibaculum aggregatum</name>
    <dbReference type="NCBI Taxonomy" id="3036245"/>
    <lineage>
        <taxon>Bacteria</taxon>
        <taxon>Pseudomonadati</taxon>
        <taxon>Pseudomonadota</taxon>
        <taxon>Alphaproteobacteria</taxon>
        <taxon>Rhodobacterales</taxon>
        <taxon>Paracoccaceae</taxon>
        <taxon>Paralimibaculum</taxon>
    </lineage>
</organism>
<keyword evidence="5 11" id="KW-0808">Transferase</keyword>
<dbReference type="EC" id="2.7.7.18" evidence="11"/>
<feature type="domain" description="Cytidyltransferase-like" evidence="12">
    <location>
        <begin position="16"/>
        <end position="195"/>
    </location>
</feature>
<dbReference type="SUPFAM" id="SSF52374">
    <property type="entry name" value="Nucleotidylyl transferase"/>
    <property type="match status" value="1"/>
</dbReference>
<name>A0ABQ6LIX8_9RHOB</name>
<dbReference type="PANTHER" id="PTHR39321">
    <property type="entry name" value="NICOTINATE-NUCLEOTIDE ADENYLYLTRANSFERASE-RELATED"/>
    <property type="match status" value="1"/>
</dbReference>
<proteinExistence type="inferred from homology"/>
<comment type="function">
    <text evidence="1 11">Catalyzes the reversible adenylation of nicotinate mononucleotide (NaMN) to nicotinic acid adenine dinucleotide (NaAD).</text>
</comment>
<evidence type="ECO:0000259" key="12">
    <source>
        <dbReference type="Pfam" id="PF01467"/>
    </source>
</evidence>
<evidence type="ECO:0000313" key="14">
    <source>
        <dbReference type="Proteomes" id="UP001239909"/>
    </source>
</evidence>
<dbReference type="NCBIfam" id="NF000843">
    <property type="entry name" value="PRK00071.2-2"/>
    <property type="match status" value="1"/>
</dbReference>
<evidence type="ECO:0000256" key="7">
    <source>
        <dbReference type="ARBA" id="ARBA00022741"/>
    </source>
</evidence>
<evidence type="ECO:0000313" key="13">
    <source>
        <dbReference type="EMBL" id="GMG83237.1"/>
    </source>
</evidence>
<dbReference type="NCBIfam" id="TIGR00482">
    <property type="entry name" value="nicotinate (nicotinamide) nucleotide adenylyltransferase"/>
    <property type="match status" value="1"/>
</dbReference>
<keyword evidence="9 11" id="KW-0520">NAD</keyword>
<evidence type="ECO:0000256" key="3">
    <source>
        <dbReference type="ARBA" id="ARBA00009014"/>
    </source>
</evidence>
<keyword evidence="7 11" id="KW-0547">Nucleotide-binding</keyword>
<comment type="caution">
    <text evidence="13">The sequence shown here is derived from an EMBL/GenBank/DDBJ whole genome shotgun (WGS) entry which is preliminary data.</text>
</comment>
<keyword evidence="8 11" id="KW-0067">ATP-binding</keyword>
<dbReference type="EMBL" id="BSYI01000017">
    <property type="protein sequence ID" value="GMG83237.1"/>
    <property type="molecule type" value="Genomic_DNA"/>
</dbReference>
<dbReference type="Gene3D" id="3.40.50.620">
    <property type="entry name" value="HUPs"/>
    <property type="match status" value="1"/>
</dbReference>
<dbReference type="CDD" id="cd02165">
    <property type="entry name" value="NMNAT"/>
    <property type="match status" value="1"/>
</dbReference>
<dbReference type="InterPro" id="IPR005248">
    <property type="entry name" value="NadD/NMNAT"/>
</dbReference>
<evidence type="ECO:0000256" key="9">
    <source>
        <dbReference type="ARBA" id="ARBA00023027"/>
    </source>
</evidence>
<dbReference type="PANTHER" id="PTHR39321:SF3">
    <property type="entry name" value="PHOSPHOPANTETHEINE ADENYLYLTRANSFERASE"/>
    <property type="match status" value="1"/>
</dbReference>
<evidence type="ECO:0000256" key="6">
    <source>
        <dbReference type="ARBA" id="ARBA00022695"/>
    </source>
</evidence>
<evidence type="ECO:0000256" key="11">
    <source>
        <dbReference type="HAMAP-Rule" id="MF_00244"/>
    </source>
</evidence>
<evidence type="ECO:0000256" key="4">
    <source>
        <dbReference type="ARBA" id="ARBA00022642"/>
    </source>
</evidence>
<keyword evidence="4 11" id="KW-0662">Pyridine nucleotide biosynthesis</keyword>
<evidence type="ECO:0000256" key="1">
    <source>
        <dbReference type="ARBA" id="ARBA00002324"/>
    </source>
</evidence>
<dbReference type="InterPro" id="IPR014729">
    <property type="entry name" value="Rossmann-like_a/b/a_fold"/>
</dbReference>
<dbReference type="InterPro" id="IPR004821">
    <property type="entry name" value="Cyt_trans-like"/>
</dbReference>
<dbReference type="Pfam" id="PF01467">
    <property type="entry name" value="CTP_transf_like"/>
    <property type="match status" value="1"/>
</dbReference>
<keyword evidence="6 11" id="KW-0548">Nucleotidyltransferase</keyword>
<dbReference type="GO" id="GO:0016779">
    <property type="term" value="F:nucleotidyltransferase activity"/>
    <property type="evidence" value="ECO:0007669"/>
    <property type="project" value="UniProtKB-KW"/>
</dbReference>
<sequence length="199" mass="22302">MFVRGPLAMPGQRIGILGGSFDPPHQGHVHITRWALRRLALDRVWWLVSPGNPLKAAGPAELDRRIAACHALIRHPRVEVTDIERHLGSPYTAHTLAALRQCYPGVRLIWLMGADNLVNFHRWERWTEIMEHTPVGVMARPGEQLRAGFSPAARRFARARLLQRDAAALGHRPAPSWVLLTGPMSPASSTAIRRRGDWP</sequence>
<evidence type="ECO:0000256" key="2">
    <source>
        <dbReference type="ARBA" id="ARBA00005019"/>
    </source>
</evidence>
<keyword evidence="14" id="KW-1185">Reference proteome</keyword>
<reference evidence="13 14" key="1">
    <citation type="submission" date="2023-04" db="EMBL/GenBank/DDBJ databases">
        <title>Marinoamorphus aggregata gen. nov., sp. Nov., isolate from tissue of brittle star Ophioplocus japonicus.</title>
        <authorList>
            <person name="Kawano K."/>
            <person name="Sawayama S."/>
            <person name="Nakagawa S."/>
        </authorList>
    </citation>
    <scope>NUCLEOTIDE SEQUENCE [LARGE SCALE GENOMIC DNA]</scope>
    <source>
        <strain evidence="13 14">NKW23</strain>
    </source>
</reference>
<accession>A0ABQ6LIX8</accession>
<evidence type="ECO:0000256" key="10">
    <source>
        <dbReference type="ARBA" id="ARBA00048721"/>
    </source>
</evidence>
<dbReference type="HAMAP" id="MF_00244">
    <property type="entry name" value="NaMN_adenylyltr"/>
    <property type="match status" value="1"/>
</dbReference>
<protein>
    <recommendedName>
        <fullName evidence="11">Probable nicotinate-nucleotide adenylyltransferase</fullName>
        <ecNumber evidence="11">2.7.7.18</ecNumber>
    </recommendedName>
    <alternativeName>
        <fullName evidence="11">Deamido-NAD(+) diphosphorylase</fullName>
    </alternativeName>
    <alternativeName>
        <fullName evidence="11">Deamido-NAD(+) pyrophosphorylase</fullName>
    </alternativeName>
    <alternativeName>
        <fullName evidence="11">Nicotinate mononucleotide adenylyltransferase</fullName>
        <shortName evidence="11">NaMN adenylyltransferase</shortName>
    </alternativeName>
</protein>
<evidence type="ECO:0000256" key="5">
    <source>
        <dbReference type="ARBA" id="ARBA00022679"/>
    </source>
</evidence>